<organism evidence="1">
    <name type="scientific">marine sediment metagenome</name>
    <dbReference type="NCBI Taxonomy" id="412755"/>
    <lineage>
        <taxon>unclassified sequences</taxon>
        <taxon>metagenomes</taxon>
        <taxon>ecological metagenomes</taxon>
    </lineage>
</organism>
<dbReference type="EMBL" id="LAZR01020750">
    <property type="protein sequence ID" value="KKL87750.1"/>
    <property type="molecule type" value="Genomic_DNA"/>
</dbReference>
<accession>A0A0F9I1S2</accession>
<evidence type="ECO:0000313" key="1">
    <source>
        <dbReference type="EMBL" id="KKL87750.1"/>
    </source>
</evidence>
<reference evidence="1" key="1">
    <citation type="journal article" date="2015" name="Nature">
        <title>Complex archaea that bridge the gap between prokaryotes and eukaryotes.</title>
        <authorList>
            <person name="Spang A."/>
            <person name="Saw J.H."/>
            <person name="Jorgensen S.L."/>
            <person name="Zaremba-Niedzwiedzka K."/>
            <person name="Martijn J."/>
            <person name="Lind A.E."/>
            <person name="van Eijk R."/>
            <person name="Schleper C."/>
            <person name="Guy L."/>
            <person name="Ettema T.J."/>
        </authorList>
    </citation>
    <scope>NUCLEOTIDE SEQUENCE</scope>
</reference>
<gene>
    <name evidence="1" type="ORF">LCGC14_1931620</name>
</gene>
<proteinExistence type="predicted"/>
<dbReference type="AlphaFoldDB" id="A0A0F9I1S2"/>
<sequence>MEGKFVRLGTGTTKVLFVRLDGEAQLDHWIAGRPILCVGKTCKYCESHIGTRERYNLQVKFGDELQVLSVPPVAYRALQKEFDRTETAAPVYVAVQVVGTGANTRYGFAVLGQAPGHPLTAEPESEEAAAITLPLIDKEIVNTLRWL</sequence>
<protein>
    <submittedName>
        <fullName evidence="1">Uncharacterized protein</fullName>
    </submittedName>
</protein>
<comment type="caution">
    <text evidence="1">The sequence shown here is derived from an EMBL/GenBank/DDBJ whole genome shotgun (WGS) entry which is preliminary data.</text>
</comment>
<name>A0A0F9I1S2_9ZZZZ</name>